<dbReference type="EMBL" id="MH460461">
    <property type="protein sequence ID" value="AXG67024.1"/>
    <property type="molecule type" value="Genomic_DNA"/>
</dbReference>
<feature type="region of interest" description="Disordered" evidence="1">
    <location>
        <begin position="1"/>
        <end position="41"/>
    </location>
</feature>
<protein>
    <submittedName>
        <fullName evidence="2">Uncharacterized protein</fullName>
    </submittedName>
</protein>
<feature type="compositionally biased region" description="Low complexity" evidence="1">
    <location>
        <begin position="16"/>
        <end position="28"/>
    </location>
</feature>
<sequence length="245" mass="27736">MPNNKTSVPSRKEFAATRAAAKMKSAPASVRAKNSTKGVGRETDADRLDKFVVAVLEEWRVAKENNLEGSDQNIIKVSMREINLLMSRSLKNTRVSRLHDLINDTLSGLNIVDVYGSWVFVDWDSPDCLFIKLPETSTNALRVSISFPKGSSDYSFRKSTEKLIEHGFGGDDEDDDQTVVDDGDIDREYDRRPENVRKTEKQLRSWTLEQLQNFVIENKIEVWAGADSNYETLLVAVLDFKTKQA</sequence>
<evidence type="ECO:0000256" key="1">
    <source>
        <dbReference type="SAM" id="MobiDB-lite"/>
    </source>
</evidence>
<gene>
    <name evidence="2" type="ORF">JA29_298</name>
</gene>
<reference evidence="2 3" key="1">
    <citation type="journal article" date="2018" name="Front. Microbiol.">
        <title>Jumbo Bacteriophages Are Represented Within an Increasing Diversity of Environmental Viruses Infecting the Emerging Phytopathogen, Dickeya solani.</title>
        <authorList>
            <person name="Day A.W."/>
            <person name="Ahn J."/>
            <person name="Salmond G.P.C."/>
        </authorList>
    </citation>
    <scope>NUCLEOTIDE SEQUENCE [LARGE SCALE GENOMIC DNA]</scope>
</reference>
<evidence type="ECO:0000313" key="2">
    <source>
        <dbReference type="EMBL" id="AXG67024.1"/>
    </source>
</evidence>
<proteinExistence type="predicted"/>
<keyword evidence="3" id="KW-1185">Reference proteome</keyword>
<accession>A0A384ZXR5</accession>
<evidence type="ECO:0000313" key="3">
    <source>
        <dbReference type="Proteomes" id="UP000263326"/>
    </source>
</evidence>
<dbReference type="Proteomes" id="UP000263326">
    <property type="component" value="Segment"/>
</dbReference>
<organism evidence="2 3">
    <name type="scientific">Dickeya phage vB_DsoM_JA29</name>
    <dbReference type="NCBI Taxonomy" id="2283031"/>
    <lineage>
        <taxon>Viruses</taxon>
        <taxon>Duplodnaviria</taxon>
        <taxon>Heunggongvirae</taxon>
        <taxon>Uroviricota</taxon>
        <taxon>Caudoviricetes</taxon>
        <taxon>Salmondvirus</taxon>
        <taxon>Salmondvirus JA29</taxon>
    </lineage>
</organism>
<name>A0A384ZXR5_9CAUD</name>